<sequence>MGLIYDQGDLLRVHLQPLEDDVLEVRTEEVRVVHDHYIAVLGVKAHDLIGADALAGVHKPRGCGYPLFQALYHIQGPGGSAEMDRSIYLKAFSASQVVRAERPIARLLLGNAICMRIVDGCIALADLRGDIVFRPLSKPQAAGIDALCSELALQRADPLLSHHIGDLRLVAGLGPNSIDLIDVDIDLRDGSHRYHDLSRSGGQSSADAARLSSAGGSIYHQNALISSAHHIIDCVQHPVLVRPERLIGQIIQVHRGMIPLGTDKCYP</sequence>
<accession>A0A0W8F929</accession>
<protein>
    <submittedName>
        <fullName evidence="1">Uncharacterized protein</fullName>
    </submittedName>
</protein>
<reference evidence="1" key="1">
    <citation type="journal article" date="2015" name="Proc. Natl. Acad. Sci. U.S.A.">
        <title>Networks of energetic and metabolic interactions define dynamics in microbial communities.</title>
        <authorList>
            <person name="Embree M."/>
            <person name="Liu J.K."/>
            <person name="Al-Bassam M.M."/>
            <person name="Zengler K."/>
        </authorList>
    </citation>
    <scope>NUCLEOTIDE SEQUENCE</scope>
</reference>
<dbReference type="AlphaFoldDB" id="A0A0W8F929"/>
<gene>
    <name evidence="1" type="ORF">ASZ90_012993</name>
</gene>
<name>A0A0W8F929_9ZZZZ</name>
<proteinExistence type="predicted"/>
<dbReference type="EMBL" id="LNQE01001451">
    <property type="protein sequence ID" value="KUG17310.1"/>
    <property type="molecule type" value="Genomic_DNA"/>
</dbReference>
<comment type="caution">
    <text evidence="1">The sequence shown here is derived from an EMBL/GenBank/DDBJ whole genome shotgun (WGS) entry which is preliminary data.</text>
</comment>
<organism evidence="1">
    <name type="scientific">hydrocarbon metagenome</name>
    <dbReference type="NCBI Taxonomy" id="938273"/>
    <lineage>
        <taxon>unclassified sequences</taxon>
        <taxon>metagenomes</taxon>
        <taxon>ecological metagenomes</taxon>
    </lineage>
</organism>
<evidence type="ECO:0000313" key="1">
    <source>
        <dbReference type="EMBL" id="KUG17310.1"/>
    </source>
</evidence>